<evidence type="ECO:0000313" key="3">
    <source>
        <dbReference type="EMBL" id="PSB15997.1"/>
    </source>
</evidence>
<dbReference type="PANTHER" id="PTHR34060">
    <property type="entry name" value="POLYKETIDE CYCLASE / DEHYDRASE AND LIPID TRANSPORT PROTEIN"/>
    <property type="match status" value="1"/>
</dbReference>
<comment type="caution">
    <text evidence="3">The sequence shown here is derived from an EMBL/GenBank/DDBJ whole genome shotgun (WGS) entry which is preliminary data.</text>
</comment>
<dbReference type="Proteomes" id="UP000238634">
    <property type="component" value="Unassembled WGS sequence"/>
</dbReference>
<keyword evidence="4" id="KW-1185">Reference proteome</keyword>
<evidence type="ECO:0000256" key="1">
    <source>
        <dbReference type="SAM" id="SignalP"/>
    </source>
</evidence>
<reference evidence="3 4" key="1">
    <citation type="submission" date="2018-02" db="EMBL/GenBank/DDBJ databases">
        <authorList>
            <person name="Cohen D.B."/>
            <person name="Kent A.D."/>
        </authorList>
    </citation>
    <scope>NUCLEOTIDE SEQUENCE [LARGE SCALE GENOMIC DNA]</scope>
    <source>
        <strain evidence="3 4">ULC007</strain>
    </source>
</reference>
<dbReference type="Gene3D" id="3.30.530.20">
    <property type="match status" value="1"/>
</dbReference>
<dbReference type="AlphaFoldDB" id="A0A2T1D6D2"/>
<dbReference type="STRING" id="1920490.GCA_001895925_01164"/>
<evidence type="ECO:0000313" key="4">
    <source>
        <dbReference type="Proteomes" id="UP000238634"/>
    </source>
</evidence>
<evidence type="ECO:0000259" key="2">
    <source>
        <dbReference type="Pfam" id="PF03364"/>
    </source>
</evidence>
<sequence length="209" mass="22931">MLSRLPLYFLTGCLTLVTVTSSAVPGSAQLFNSPVDRLSASDRTALRSGQTLVTGEKGNYVAKILVKSSQDAAWNVLTDYGSLSKFLPNVVSSKVLESNGNRKVIEQVDARQVFLINVRSRIRSSITETAKTRIDFQQVDGDLQKLQGYWTVEPVAPFSGAKADQVLITHVVNAQPKPGTPKDIFYNLFKDSLGKNLSAISQEVVRRSR</sequence>
<dbReference type="PANTHER" id="PTHR34060:SF2">
    <property type="entry name" value="OS03G0837900 PROTEIN"/>
    <property type="match status" value="1"/>
</dbReference>
<accession>A0A2T1D6D2</accession>
<dbReference type="InterPro" id="IPR023393">
    <property type="entry name" value="START-like_dom_sf"/>
</dbReference>
<protein>
    <submittedName>
        <fullName evidence="3">Cyclase/dehydrase</fullName>
    </submittedName>
</protein>
<dbReference type="SUPFAM" id="SSF55961">
    <property type="entry name" value="Bet v1-like"/>
    <property type="match status" value="1"/>
</dbReference>
<dbReference type="Pfam" id="PF03364">
    <property type="entry name" value="Polyketide_cyc"/>
    <property type="match status" value="1"/>
</dbReference>
<feature type="signal peptide" evidence="1">
    <location>
        <begin position="1"/>
        <end position="23"/>
    </location>
</feature>
<proteinExistence type="predicted"/>
<gene>
    <name evidence="3" type="ORF">C7B65_22965</name>
</gene>
<dbReference type="EMBL" id="PVWG01000049">
    <property type="protein sequence ID" value="PSB15997.1"/>
    <property type="molecule type" value="Genomic_DNA"/>
</dbReference>
<name>A0A2T1D6D2_9CYAN</name>
<reference evidence="3 4" key="2">
    <citation type="submission" date="2018-03" db="EMBL/GenBank/DDBJ databases">
        <title>The ancient ancestry and fast evolution of plastids.</title>
        <authorList>
            <person name="Moore K.R."/>
            <person name="Magnabosco C."/>
            <person name="Momper L."/>
            <person name="Gold D.A."/>
            <person name="Bosak T."/>
            <person name="Fournier G.P."/>
        </authorList>
    </citation>
    <scope>NUCLEOTIDE SEQUENCE [LARGE SCALE GENOMIC DNA]</scope>
    <source>
        <strain evidence="3 4">ULC007</strain>
    </source>
</reference>
<dbReference type="InterPro" id="IPR005031">
    <property type="entry name" value="COQ10_START"/>
</dbReference>
<keyword evidence="1" id="KW-0732">Signal</keyword>
<feature type="domain" description="Coenzyme Q-binding protein COQ10 START" evidence="2">
    <location>
        <begin position="69"/>
        <end position="199"/>
    </location>
</feature>
<dbReference type="OrthoDB" id="539556at2"/>
<organism evidence="3 4">
    <name type="scientific">Phormidesmis priestleyi ULC007</name>
    <dbReference type="NCBI Taxonomy" id="1920490"/>
    <lineage>
        <taxon>Bacteria</taxon>
        <taxon>Bacillati</taxon>
        <taxon>Cyanobacteriota</taxon>
        <taxon>Cyanophyceae</taxon>
        <taxon>Leptolyngbyales</taxon>
        <taxon>Leptolyngbyaceae</taxon>
        <taxon>Phormidesmis</taxon>
    </lineage>
</organism>
<dbReference type="RefSeq" id="WP_073072352.1">
    <property type="nucleotide sequence ID" value="NZ_MPPI01000015.1"/>
</dbReference>
<feature type="chain" id="PRO_5015560224" evidence="1">
    <location>
        <begin position="24"/>
        <end position="209"/>
    </location>
</feature>